<dbReference type="InterPro" id="IPR051538">
    <property type="entry name" value="Acyl-CoA_Synth/Transferase"/>
</dbReference>
<dbReference type="Gene3D" id="3.40.50.261">
    <property type="entry name" value="Succinyl-CoA synthetase domains"/>
    <property type="match status" value="2"/>
</dbReference>
<dbReference type="InterPro" id="IPR016102">
    <property type="entry name" value="Succinyl-CoA_synth-like"/>
</dbReference>
<evidence type="ECO:0000256" key="2">
    <source>
        <dbReference type="ARBA" id="ARBA00022741"/>
    </source>
</evidence>
<dbReference type="RefSeq" id="WP_193803943.1">
    <property type="nucleotide sequence ID" value="NZ_JADEZV010000003.1"/>
</dbReference>
<dbReference type="InterPro" id="IPR036291">
    <property type="entry name" value="NAD(P)-bd_dom_sf"/>
</dbReference>
<proteinExistence type="predicted"/>
<dbReference type="Gene3D" id="3.40.50.720">
    <property type="entry name" value="NAD(P)-binding Rossmann-like Domain"/>
    <property type="match status" value="1"/>
</dbReference>
<dbReference type="GO" id="GO:0005524">
    <property type="term" value="F:ATP binding"/>
    <property type="evidence" value="ECO:0007669"/>
    <property type="project" value="UniProtKB-KW"/>
</dbReference>
<dbReference type="GO" id="GO:0043758">
    <property type="term" value="F:acetate-CoA ligase (ADP-forming) activity"/>
    <property type="evidence" value="ECO:0007669"/>
    <property type="project" value="InterPro"/>
</dbReference>
<dbReference type="PANTHER" id="PTHR43334">
    <property type="entry name" value="ACETATE--COA LIGASE [ADP-FORMING]"/>
    <property type="match status" value="1"/>
</dbReference>
<dbReference type="InterPro" id="IPR043938">
    <property type="entry name" value="Ligase_CoA_dom"/>
</dbReference>
<evidence type="ECO:0000256" key="1">
    <source>
        <dbReference type="ARBA" id="ARBA00022598"/>
    </source>
</evidence>
<keyword evidence="2" id="KW-0547">Nucleotide-binding</keyword>
<accession>A0A843ABM9</accession>
<dbReference type="Pfam" id="PF13380">
    <property type="entry name" value="CoA_binding_2"/>
    <property type="match status" value="1"/>
</dbReference>
<dbReference type="InterPro" id="IPR032875">
    <property type="entry name" value="Succ_CoA_lig_flav_dom"/>
</dbReference>
<gene>
    <name evidence="5" type="ORF">IOK49_05025</name>
</gene>
<protein>
    <submittedName>
        <fullName evidence="5">CoA-binding protein</fullName>
    </submittedName>
</protein>
<keyword evidence="3" id="KW-0067">ATP-binding</keyword>
<dbReference type="EMBL" id="JADEZV010000003">
    <property type="protein sequence ID" value="MBE9391434.1"/>
    <property type="molecule type" value="Genomic_DNA"/>
</dbReference>
<sequence length="457" mass="49515">MNFDYRYFFEPKSIAVIGASNNETKLGHQVFKNLLSYKGKVFPVNVKEESIMGVKAYKTIKDIQDEIDLSVIVVPKPAVKQAVIESGEKGAKGIIIITAGFGETGERGKEEERELVRVAHDYGMRVIGPNCVGVMNTKIDLNATFIEKAKKGSVTFISQSGALGGGIVYKTIKENIGFAKFVSVGNMSDVDFSDLIEYFSRDPDTASILLYLEGVKSGKRFLEVLKEHSKEKPIIALKGGIYSTGARAVSSHTGSIAGNAEIFMTALKQGGAIKAKTIDEALSMARSFTQPLPKGKRVGVITNAGGAGVLISDLIEENGLEMSKLKDETISYLSSFLPPMASLKNPIDMIASATGNDYYRATKALLKDDDVDIIIESCVVPTFGGMTRTEHAEGIVKAINESEVKKPILAMFMAGNVSEDAKRFLESNGIPTYERPEDVVSAARALYSFSLISSKNR</sequence>
<evidence type="ECO:0000313" key="5">
    <source>
        <dbReference type="EMBL" id="MBE9391434.1"/>
    </source>
</evidence>
<dbReference type="Pfam" id="PF19045">
    <property type="entry name" value="Ligase_CoA_2"/>
    <property type="match status" value="1"/>
</dbReference>
<dbReference type="Proteomes" id="UP000652307">
    <property type="component" value="Unassembled WGS sequence"/>
</dbReference>
<evidence type="ECO:0000256" key="3">
    <source>
        <dbReference type="ARBA" id="ARBA00022840"/>
    </source>
</evidence>
<evidence type="ECO:0000259" key="4">
    <source>
        <dbReference type="SMART" id="SM00881"/>
    </source>
</evidence>
<evidence type="ECO:0000313" key="6">
    <source>
        <dbReference type="Proteomes" id="UP000652307"/>
    </source>
</evidence>
<reference evidence="5" key="1">
    <citation type="submission" date="2020-10" db="EMBL/GenBank/DDBJ databases">
        <title>Fervidococcus fontis strain 3639Fd - the first crenarchaeon capable of growth on lipids.</title>
        <authorList>
            <person name="Kochetkova T.V."/>
            <person name="Elcheninov A.G."/>
            <person name="Toschakov S.V."/>
            <person name="Kublanov I.V."/>
        </authorList>
    </citation>
    <scope>NUCLEOTIDE SEQUENCE</scope>
    <source>
        <strain evidence="5">3639Fd</strain>
    </source>
</reference>
<dbReference type="SMART" id="SM00881">
    <property type="entry name" value="CoA_binding"/>
    <property type="match status" value="1"/>
</dbReference>
<dbReference type="PANTHER" id="PTHR43334:SF2">
    <property type="entry name" value="ACETATE--COA LIGASE [ADP-FORMING]"/>
    <property type="match status" value="1"/>
</dbReference>
<dbReference type="SUPFAM" id="SSF52210">
    <property type="entry name" value="Succinyl-CoA synthetase domains"/>
    <property type="match status" value="2"/>
</dbReference>
<organism evidence="5 6">
    <name type="scientific">Fervidicoccus fontis</name>
    <dbReference type="NCBI Taxonomy" id="683846"/>
    <lineage>
        <taxon>Archaea</taxon>
        <taxon>Thermoproteota</taxon>
        <taxon>Thermoprotei</taxon>
        <taxon>Fervidicoccales</taxon>
        <taxon>Fervidicoccaceae</taxon>
        <taxon>Fervidicoccus</taxon>
    </lineage>
</organism>
<dbReference type="SUPFAM" id="SSF51735">
    <property type="entry name" value="NAD(P)-binding Rossmann-fold domains"/>
    <property type="match status" value="1"/>
</dbReference>
<dbReference type="InterPro" id="IPR003781">
    <property type="entry name" value="CoA-bd"/>
</dbReference>
<dbReference type="AlphaFoldDB" id="A0A843ABM9"/>
<comment type="caution">
    <text evidence="5">The sequence shown here is derived from an EMBL/GenBank/DDBJ whole genome shotgun (WGS) entry which is preliminary data.</text>
</comment>
<dbReference type="Pfam" id="PF13607">
    <property type="entry name" value="Succ_CoA_lig"/>
    <property type="match status" value="1"/>
</dbReference>
<name>A0A843ABM9_9CREN</name>
<feature type="domain" description="CoA-binding" evidence="4">
    <location>
        <begin position="8"/>
        <end position="101"/>
    </location>
</feature>
<keyword evidence="1" id="KW-0436">Ligase</keyword>